<reference evidence="1 2" key="1">
    <citation type="journal article" date="2017" name="Elife">
        <title>Extensive horizontal gene transfer in cheese-associated bacteria.</title>
        <authorList>
            <person name="Bonham K.S."/>
            <person name="Wolfe B.E."/>
            <person name="Dutton R.J."/>
        </authorList>
    </citation>
    <scope>NUCLEOTIDE SEQUENCE [LARGE SCALE GENOMIC DNA]</scope>
    <source>
        <strain evidence="1 2">JB196</strain>
    </source>
</reference>
<keyword evidence="1" id="KW-0413">Isomerase</keyword>
<dbReference type="RefSeq" id="WP_086961362.1">
    <property type="nucleotide sequence ID" value="NZ_FUKS01000038.1"/>
</dbReference>
<sequence length="789" mass="91256">MKLKHLVALIFISVISGCAVYTGINYDQLFGKQQVQPRTPEYNSKAAQRFVREIKPILDNRCVVCHACYDAPCQLKLSSVEGIDRGANKSLVYEGTRLTASNPTRLFEDAQTTQEWREIGFHPILNERSQIPEANLEAGLVARLLTQKKAHPLPEQTQLEGFDFKINRQQKCPTIENIDQYQTNYPTWGMPYGMPALSNKEHNTLMTWLSDGAVMTAHQPLSKQQTKQVDIWEAFLNDDSLKQQLTSRYIYEHLFLSHIYFSDFQKATPNSPIQFFALVRSATPPGLPVKRIATRRPYDDPKVERVYYRLVAYPATIVDKTHQPYAFNGKKLKRIRDLFIQPTYQVDALPSYKPKVSANPMTAFVSLPVEARYQFMLDNAQNTIMSFIKGPVCRGQLALNVINDRFWVFFVDPKSSSSPQVKTFYDSQMENLHLPSEKESNFIPTYQWLSYSKQQAQYLEAKTRSMNQWFKDGEHLTTDLVWDGDGKNHNAALTVFRHFDSASVVQGLVGTPPKTAWIMDYALLERIQYLLVDGFDVYGNFGHQLITRMFMDFLRMEGEENFLSLLPIADRHRLMESWYQDPSPQLSAFIQRDVKPFEQPTNVKYQTNDPQAELYQMLKKRLAPVLTHRYTIKNTGLSAKNEAILQKINTIKGIGLRRVPQLLTVMITTHSGKEQVFTIIHNNSHRNISSLFDEESNRDPENDDLTFVKGVVGSYPSAFLYLNENDISDFYQRLSTIKEDNDYVAILDKYGVRRSDKNFWQFSDKLHKWYEKDQPIEAGLLDYNRFENR</sequence>
<proteinExistence type="predicted"/>
<dbReference type="EMBL" id="QPGL01000002">
    <property type="protein sequence ID" value="RCS70073.1"/>
    <property type="molecule type" value="Genomic_DNA"/>
</dbReference>
<dbReference type="PROSITE" id="PS51257">
    <property type="entry name" value="PROKAR_LIPOPROTEIN"/>
    <property type="match status" value="1"/>
</dbReference>
<comment type="caution">
    <text evidence="1">The sequence shown here is derived from an EMBL/GenBank/DDBJ whole genome shotgun (WGS) entry which is preliminary data.</text>
</comment>
<dbReference type="GeneID" id="303189527"/>
<dbReference type="InterPro" id="IPR010706">
    <property type="entry name" value="Fatty_acid_cis-trans_isomerase"/>
</dbReference>
<dbReference type="GO" id="GO:0016853">
    <property type="term" value="F:isomerase activity"/>
    <property type="evidence" value="ECO:0007669"/>
    <property type="project" value="UniProtKB-KW"/>
</dbReference>
<accession>A0A368LI82</accession>
<dbReference type="Proteomes" id="UP000252479">
    <property type="component" value="Unassembled WGS sequence"/>
</dbReference>
<dbReference type="Pfam" id="PF06934">
    <property type="entry name" value="CTI"/>
    <property type="match status" value="1"/>
</dbReference>
<evidence type="ECO:0000313" key="2">
    <source>
        <dbReference type="Proteomes" id="UP000252479"/>
    </source>
</evidence>
<gene>
    <name evidence="1" type="ORF">CIK83_11395</name>
</gene>
<keyword evidence="2" id="KW-1185">Reference proteome</keyword>
<dbReference type="AlphaFoldDB" id="A0A368LI82"/>
<organism evidence="1 2">
    <name type="scientific">Vibrio casei</name>
    <dbReference type="NCBI Taxonomy" id="673372"/>
    <lineage>
        <taxon>Bacteria</taxon>
        <taxon>Pseudomonadati</taxon>
        <taxon>Pseudomonadota</taxon>
        <taxon>Gammaproteobacteria</taxon>
        <taxon>Vibrionales</taxon>
        <taxon>Vibrionaceae</taxon>
        <taxon>Vibrio</taxon>
    </lineage>
</organism>
<evidence type="ECO:0000313" key="1">
    <source>
        <dbReference type="EMBL" id="RCS70073.1"/>
    </source>
</evidence>
<protein>
    <submittedName>
        <fullName evidence="1">9-hexadecenoic acid cis-trans isomerase</fullName>
    </submittedName>
</protein>
<name>A0A368LI82_9VIBR</name>